<dbReference type="Gene3D" id="3.40.930.10">
    <property type="entry name" value="Mannitol-specific EII, Chain A"/>
    <property type="match status" value="1"/>
</dbReference>
<evidence type="ECO:0000256" key="6">
    <source>
        <dbReference type="ARBA" id="ARBA00023163"/>
    </source>
</evidence>
<dbReference type="Proteomes" id="UP000324255">
    <property type="component" value="Unassembled WGS sequence"/>
</dbReference>
<dbReference type="InterPro" id="IPR036095">
    <property type="entry name" value="PTS_EIIB-like_sf"/>
</dbReference>
<dbReference type="InterPro" id="IPR003501">
    <property type="entry name" value="PTS_EIIB_2/3"/>
</dbReference>
<dbReference type="InterPro" id="IPR036388">
    <property type="entry name" value="WH-like_DNA-bd_sf"/>
</dbReference>
<keyword evidence="5" id="KW-0010">Activator</keyword>
<dbReference type="AlphaFoldDB" id="A0AB34CKT0"/>
<dbReference type="GO" id="GO:0009401">
    <property type="term" value="P:phosphoenolpyruvate-dependent sugar phosphotransferase system"/>
    <property type="evidence" value="ECO:0007669"/>
    <property type="project" value="UniProtKB-KW"/>
</dbReference>
<dbReference type="SUPFAM" id="SSF63520">
    <property type="entry name" value="PTS-regulatory domain, PRD"/>
    <property type="match status" value="2"/>
</dbReference>
<gene>
    <name evidence="10" type="ORF">F3I20_11625</name>
</gene>
<name>A0AB34CKT0_9GAMM</name>
<dbReference type="SUPFAM" id="SSF52794">
    <property type="entry name" value="PTS system IIB component-like"/>
    <property type="match status" value="1"/>
</dbReference>
<keyword evidence="11" id="KW-1185">Reference proteome</keyword>
<evidence type="ECO:0000256" key="5">
    <source>
        <dbReference type="ARBA" id="ARBA00023159"/>
    </source>
</evidence>
<evidence type="ECO:0000259" key="9">
    <source>
        <dbReference type="PROSITE" id="PS51372"/>
    </source>
</evidence>
<evidence type="ECO:0000313" key="11">
    <source>
        <dbReference type="Proteomes" id="UP000324255"/>
    </source>
</evidence>
<dbReference type="Pfam" id="PF05043">
    <property type="entry name" value="Mga"/>
    <property type="match status" value="1"/>
</dbReference>
<keyword evidence="6" id="KW-0804">Transcription</keyword>
<evidence type="ECO:0000256" key="2">
    <source>
        <dbReference type="ARBA" id="ARBA00022683"/>
    </source>
</evidence>
<dbReference type="PROSITE" id="PS51372">
    <property type="entry name" value="PRD_2"/>
    <property type="match status" value="2"/>
</dbReference>
<dbReference type="Gene3D" id="1.10.10.10">
    <property type="entry name" value="Winged helix-like DNA-binding domain superfamily/Winged helix DNA-binding domain"/>
    <property type="match status" value="2"/>
</dbReference>
<dbReference type="InterPro" id="IPR013196">
    <property type="entry name" value="HTH_11"/>
</dbReference>
<dbReference type="PANTHER" id="PTHR30185">
    <property type="entry name" value="CRYPTIC BETA-GLUCOSIDE BGL OPERON ANTITERMINATOR"/>
    <property type="match status" value="1"/>
</dbReference>
<dbReference type="Pfam" id="PF08279">
    <property type="entry name" value="HTH_11"/>
    <property type="match status" value="1"/>
</dbReference>
<organism evidence="10 11">
    <name type="scientific">Candidatus Pantoea gossypiicola</name>
    <dbReference type="NCBI Taxonomy" id="2608008"/>
    <lineage>
        <taxon>Bacteria</taxon>
        <taxon>Pseudomonadati</taxon>
        <taxon>Pseudomonadota</taxon>
        <taxon>Gammaproteobacteria</taxon>
        <taxon>Enterobacterales</taxon>
        <taxon>Erwiniaceae</taxon>
        <taxon>Pantoea</taxon>
    </lineage>
</organism>
<dbReference type="InterPro" id="IPR002178">
    <property type="entry name" value="PTS_EIIA_type-2_dom"/>
</dbReference>
<evidence type="ECO:0000259" key="8">
    <source>
        <dbReference type="PROSITE" id="PS51099"/>
    </source>
</evidence>
<dbReference type="Pfam" id="PF00359">
    <property type="entry name" value="PTS_EIIA_2"/>
    <property type="match status" value="1"/>
</dbReference>
<protein>
    <submittedName>
        <fullName evidence="10">BglG family transcription antiterminator</fullName>
    </submittedName>
</protein>
<dbReference type="InterPro" id="IPR013011">
    <property type="entry name" value="PTS_EIIB_2"/>
</dbReference>
<keyword evidence="3" id="KW-0677">Repeat</keyword>
<dbReference type="Gene3D" id="3.40.50.2300">
    <property type="match status" value="1"/>
</dbReference>
<feature type="domain" description="PRD" evidence="9">
    <location>
        <begin position="292"/>
        <end position="399"/>
    </location>
</feature>
<feature type="domain" description="PTS EIIB type-2" evidence="8">
    <location>
        <begin position="403"/>
        <end position="494"/>
    </location>
</feature>
<accession>A0AB34CKT0</accession>
<proteinExistence type="predicted"/>
<dbReference type="EMBL" id="VWVM01000007">
    <property type="protein sequence ID" value="KAA6125084.1"/>
    <property type="molecule type" value="Genomic_DNA"/>
</dbReference>
<sequence length="643" mass="74346">MAHHYYDRISFLLRLLSEAKTPLSSVRICESLQIKPRTLRNDLSAYKSMLYDNGVEIKSHPGKGYQLVILNKEKYSSLLNKLKKDDHRHQFVSPIFFQRRVDYIIRQLLSRKEYIKLNDLADEMYISRSTLNNCIKEVRKEIKTFNLCLHMKTAYGVKLIGSELNIRHAIAKYFIYNNAHLPSSTSTKTSRQKIAKILRDCLQDNNFQLTDTGFHNLIIHIEIALMRIDQGVDYNDHPVNAPALKMRDEYRIARQIIDNCERSFAIKFPESEQYFIAIHLAGKRKIDNYDVTLSSDIIHLFEKITYNINKEFSIDFSEDFELFQLLTLHIIPMMDRLNLGLKINNPLLEEIKSECVKAFEMAILAGSIIQQETMLQLNEAEIGYLAIHFTLAFERKGFQPHPYNLMLVCASGMGSSQLLLNKIKRRFTHSIGKINVVQLYELLDADLKDYDVVISTVDIPFKIGLPLIRTTCFLGEGDLNLLAQWMSRQAPAHPSISRFFSPKLFFTDLKSTERYQLLEELCQRVTEYVAVGSDFLEKIIEREKLSATAFGNAIAFPHPLHPCGNTTFVAVALLKKSISWDRHEVRYIFMLNIRKGEKEPLQCLHEGLISLMDNSKKLAALDKNPTYNTLIKLLTRETFQSED</sequence>
<keyword evidence="4" id="KW-0805">Transcription regulation</keyword>
<reference evidence="10 11" key="1">
    <citation type="submission" date="2019-09" db="EMBL/GenBank/DDBJ databases">
        <title>Genomic diversity of phyloplane-associated Pantoea species in Pakistan cotton crop.</title>
        <authorList>
            <person name="Tufail M.R."/>
            <person name="Cook D.R."/>
        </authorList>
    </citation>
    <scope>NUCLEOTIDE SEQUENCE [LARGE SCALE GENOMIC DNA]</scope>
    <source>
        <strain evidence="10 11">B_8</strain>
    </source>
</reference>
<comment type="caution">
    <text evidence="10">The sequence shown here is derived from an EMBL/GenBank/DDBJ whole genome shotgun (WGS) entry which is preliminary data.</text>
</comment>
<evidence type="ECO:0000259" key="7">
    <source>
        <dbReference type="PROSITE" id="PS51094"/>
    </source>
</evidence>
<dbReference type="Pfam" id="PF02302">
    <property type="entry name" value="PTS_IIB"/>
    <property type="match status" value="1"/>
</dbReference>
<dbReference type="InterPro" id="IPR007737">
    <property type="entry name" value="Mga_HTH"/>
</dbReference>
<dbReference type="CDD" id="cd05568">
    <property type="entry name" value="PTS_IIB_bgl_like"/>
    <property type="match status" value="1"/>
</dbReference>
<dbReference type="PROSITE" id="PS51094">
    <property type="entry name" value="PTS_EIIA_TYPE_2"/>
    <property type="match status" value="1"/>
</dbReference>
<dbReference type="InterPro" id="IPR036634">
    <property type="entry name" value="PRD_sf"/>
</dbReference>
<dbReference type="PROSITE" id="PS51099">
    <property type="entry name" value="PTS_EIIB_TYPE_2"/>
    <property type="match status" value="1"/>
</dbReference>
<keyword evidence="2" id="KW-0598">Phosphotransferase system</keyword>
<dbReference type="InterPro" id="IPR011608">
    <property type="entry name" value="PRD"/>
</dbReference>
<evidence type="ECO:0000256" key="1">
    <source>
        <dbReference type="ARBA" id="ARBA00022679"/>
    </source>
</evidence>
<dbReference type="PANTHER" id="PTHR30185:SF13">
    <property type="entry name" value="LICABCH OPERON REGULATOR-RELATED"/>
    <property type="match status" value="1"/>
</dbReference>
<dbReference type="RefSeq" id="WP_150011333.1">
    <property type="nucleotide sequence ID" value="NZ_VWVM01000007.1"/>
</dbReference>
<dbReference type="SUPFAM" id="SSF55804">
    <property type="entry name" value="Phoshotransferase/anion transport protein"/>
    <property type="match status" value="1"/>
</dbReference>
<dbReference type="GO" id="GO:0008982">
    <property type="term" value="F:protein-N(PI)-phosphohistidine-sugar phosphotransferase activity"/>
    <property type="evidence" value="ECO:0007669"/>
    <property type="project" value="InterPro"/>
</dbReference>
<feature type="domain" description="PRD" evidence="9">
    <location>
        <begin position="185"/>
        <end position="290"/>
    </location>
</feature>
<dbReference type="InterPro" id="IPR016152">
    <property type="entry name" value="PTrfase/Anion_transptr"/>
</dbReference>
<keyword evidence="1" id="KW-0808">Transferase</keyword>
<feature type="domain" description="PTS EIIA type-2" evidence="7">
    <location>
        <begin position="498"/>
        <end position="637"/>
    </location>
</feature>
<dbReference type="Gene3D" id="1.10.1790.10">
    <property type="entry name" value="PRD domain"/>
    <property type="match status" value="2"/>
</dbReference>
<dbReference type="InterPro" id="IPR050661">
    <property type="entry name" value="BglG_antiterminators"/>
</dbReference>
<dbReference type="GO" id="GO:0006355">
    <property type="term" value="P:regulation of DNA-templated transcription"/>
    <property type="evidence" value="ECO:0007669"/>
    <property type="project" value="InterPro"/>
</dbReference>
<evidence type="ECO:0000313" key="10">
    <source>
        <dbReference type="EMBL" id="KAA6125084.1"/>
    </source>
</evidence>
<evidence type="ECO:0000256" key="3">
    <source>
        <dbReference type="ARBA" id="ARBA00022737"/>
    </source>
</evidence>
<evidence type="ECO:0000256" key="4">
    <source>
        <dbReference type="ARBA" id="ARBA00023015"/>
    </source>
</evidence>
<dbReference type="Pfam" id="PF00874">
    <property type="entry name" value="PRD"/>
    <property type="match status" value="2"/>
</dbReference>